<comment type="similarity">
    <text evidence="6">Belongs to the TVP38/TMEM64 family.</text>
</comment>
<reference evidence="9" key="1">
    <citation type="submission" date="2017-05" db="EMBL/GenBank/DDBJ databases">
        <authorList>
            <person name="Sung H."/>
        </authorList>
    </citation>
    <scope>NUCLEOTIDE SEQUENCE [LARGE SCALE GENOMIC DNA]</scope>
    <source>
        <strain evidence="9">AR23208</strain>
    </source>
</reference>
<keyword evidence="3 6" id="KW-0812">Transmembrane</keyword>
<evidence type="ECO:0000313" key="8">
    <source>
        <dbReference type="EMBL" id="ARU60271.1"/>
    </source>
</evidence>
<evidence type="ECO:0000256" key="5">
    <source>
        <dbReference type="ARBA" id="ARBA00023136"/>
    </source>
</evidence>
<evidence type="ECO:0000256" key="2">
    <source>
        <dbReference type="ARBA" id="ARBA00022475"/>
    </source>
</evidence>
<evidence type="ECO:0000313" key="9">
    <source>
        <dbReference type="Proteomes" id="UP000195437"/>
    </source>
</evidence>
<keyword evidence="4 6" id="KW-1133">Transmembrane helix</keyword>
<feature type="domain" description="VTT" evidence="7">
    <location>
        <begin position="35"/>
        <end position="152"/>
    </location>
</feature>
<dbReference type="OrthoDB" id="1651121at2"/>
<sequence>MDLTDLHGILEQYRAFGPLPGILMAMLETFFPVLPLIPIVMANAMAFGLWEGFLYSWIGVGLGQSLLFLLVRLLSHRLRDRMLRKYKDSGRFLNWIEEKGFTSVFILCSFPFSPSTTVAVVGGLTTISIRSFLLATFAAKGVMVFILSYIGHDLPSWIQHPWKFGVVALVMVGLWYGGKWVENRGKVKYAEKAAL</sequence>
<dbReference type="PANTHER" id="PTHR12677:SF55">
    <property type="entry name" value="UNDECAPRENYL PHOSPHATE TRANSPORTER SAOUHSC_00901-RELATED"/>
    <property type="match status" value="1"/>
</dbReference>
<keyword evidence="9" id="KW-1185">Reference proteome</keyword>
<keyword evidence="5 6" id="KW-0472">Membrane</keyword>
<proteinExistence type="inferred from homology"/>
<dbReference type="Proteomes" id="UP000195437">
    <property type="component" value="Chromosome"/>
</dbReference>
<organism evidence="8 9">
    <name type="scientific">Tumebacillus avium</name>
    <dbReference type="NCBI Taxonomy" id="1903704"/>
    <lineage>
        <taxon>Bacteria</taxon>
        <taxon>Bacillati</taxon>
        <taxon>Bacillota</taxon>
        <taxon>Bacilli</taxon>
        <taxon>Bacillales</taxon>
        <taxon>Alicyclobacillaceae</taxon>
        <taxon>Tumebacillus</taxon>
    </lineage>
</organism>
<dbReference type="KEGG" id="tum:CBW65_03730"/>
<dbReference type="PANTHER" id="PTHR12677">
    <property type="entry name" value="GOLGI APPARATUS MEMBRANE PROTEIN TVP38-RELATED"/>
    <property type="match status" value="1"/>
</dbReference>
<keyword evidence="2 6" id="KW-1003">Cell membrane</keyword>
<evidence type="ECO:0000259" key="7">
    <source>
        <dbReference type="Pfam" id="PF09335"/>
    </source>
</evidence>
<dbReference type="AlphaFoldDB" id="A0A1Y0IIE1"/>
<evidence type="ECO:0000256" key="1">
    <source>
        <dbReference type="ARBA" id="ARBA00004651"/>
    </source>
</evidence>
<dbReference type="Pfam" id="PF09335">
    <property type="entry name" value="VTT_dom"/>
    <property type="match status" value="1"/>
</dbReference>
<protein>
    <recommendedName>
        <fullName evidence="6">TVP38/TMEM64 family membrane protein</fullName>
    </recommendedName>
</protein>
<evidence type="ECO:0000256" key="3">
    <source>
        <dbReference type="ARBA" id="ARBA00022692"/>
    </source>
</evidence>
<evidence type="ECO:0000256" key="6">
    <source>
        <dbReference type="RuleBase" id="RU366058"/>
    </source>
</evidence>
<name>A0A1Y0IIE1_9BACL</name>
<dbReference type="GO" id="GO:0005886">
    <property type="term" value="C:plasma membrane"/>
    <property type="evidence" value="ECO:0007669"/>
    <property type="project" value="UniProtKB-SubCell"/>
</dbReference>
<accession>A0A1Y0IIE1</accession>
<feature type="transmembrane region" description="Helical" evidence="6">
    <location>
        <begin position="132"/>
        <end position="150"/>
    </location>
</feature>
<dbReference type="EMBL" id="CP021434">
    <property type="protein sequence ID" value="ARU60271.1"/>
    <property type="molecule type" value="Genomic_DNA"/>
</dbReference>
<dbReference type="RefSeq" id="WP_087455658.1">
    <property type="nucleotide sequence ID" value="NZ_CP021434.1"/>
</dbReference>
<evidence type="ECO:0000256" key="4">
    <source>
        <dbReference type="ARBA" id="ARBA00022989"/>
    </source>
</evidence>
<comment type="subcellular location">
    <subcellularLocation>
        <location evidence="1 6">Cell membrane</location>
        <topology evidence="1 6">Multi-pass membrane protein</topology>
    </subcellularLocation>
</comment>
<comment type="caution">
    <text evidence="6">Lacks conserved residue(s) required for the propagation of feature annotation.</text>
</comment>
<dbReference type="InterPro" id="IPR015414">
    <property type="entry name" value="TMEM64"/>
</dbReference>
<dbReference type="InterPro" id="IPR032816">
    <property type="entry name" value="VTT_dom"/>
</dbReference>
<feature type="transmembrane region" description="Helical" evidence="6">
    <location>
        <begin position="162"/>
        <end position="178"/>
    </location>
</feature>
<feature type="transmembrane region" description="Helical" evidence="6">
    <location>
        <begin position="54"/>
        <end position="75"/>
    </location>
</feature>
<gene>
    <name evidence="8" type="ORF">CBW65_03730</name>
</gene>
<feature type="transmembrane region" description="Helical" evidence="6">
    <location>
        <begin position="21"/>
        <end position="42"/>
    </location>
</feature>